<comment type="caution">
    <text evidence="1">The sequence shown here is derived from an EMBL/GenBank/DDBJ whole genome shotgun (WGS) entry which is preliminary data.</text>
</comment>
<proteinExistence type="predicted"/>
<evidence type="ECO:0000313" key="1">
    <source>
        <dbReference type="EMBL" id="MCT2118246.1"/>
    </source>
</evidence>
<name>A0AAW5QB82_9ACTN</name>
<accession>A0AAW5QB82</accession>
<evidence type="ECO:0000313" key="2">
    <source>
        <dbReference type="Proteomes" id="UP001206890"/>
    </source>
</evidence>
<dbReference type="EMBL" id="JALXTC010000050">
    <property type="protein sequence ID" value="MCT2118246.1"/>
    <property type="molecule type" value="Genomic_DNA"/>
</dbReference>
<dbReference type="Proteomes" id="UP001206890">
    <property type="component" value="Unassembled WGS sequence"/>
</dbReference>
<protein>
    <submittedName>
        <fullName evidence="1">Uncharacterized protein</fullName>
    </submittedName>
</protein>
<dbReference type="RefSeq" id="WP_070720886.1">
    <property type="nucleotide sequence ID" value="NZ_JAFFGT010000122.1"/>
</dbReference>
<sequence length="72" mass="8106">MTTLTQAQAEVEVRSVVIDRTDAVIDREQISDCVDVYLASIERDLGRPIDRDHIDRDTVARLIETVVSHVEG</sequence>
<reference evidence="1" key="1">
    <citation type="submission" date="2022-04" db="EMBL/GenBank/DDBJ databases">
        <title>Human microbiome associated bacterial genomes.</title>
        <authorList>
            <person name="Sandstrom S."/>
            <person name="Salamzade R."/>
            <person name="Kalan L.R."/>
        </authorList>
    </citation>
    <scope>NUCLEOTIDE SEQUENCE</scope>
    <source>
        <strain evidence="1">P3-SID1762</strain>
    </source>
</reference>
<gene>
    <name evidence="1" type="ORF">M3D93_10845</name>
</gene>
<organism evidence="1 2">
    <name type="scientific">Dietzia cinnamea</name>
    <dbReference type="NCBI Taxonomy" id="321318"/>
    <lineage>
        <taxon>Bacteria</taxon>
        <taxon>Bacillati</taxon>
        <taxon>Actinomycetota</taxon>
        <taxon>Actinomycetes</taxon>
        <taxon>Mycobacteriales</taxon>
        <taxon>Dietziaceae</taxon>
        <taxon>Dietzia</taxon>
    </lineage>
</organism>
<dbReference type="AlphaFoldDB" id="A0AAW5QB82"/>